<organism evidence="7">
    <name type="scientific">uncultured Gemmatimonadota bacterium</name>
    <dbReference type="NCBI Taxonomy" id="203437"/>
    <lineage>
        <taxon>Bacteria</taxon>
        <taxon>Pseudomonadati</taxon>
        <taxon>Gemmatimonadota</taxon>
        <taxon>environmental samples</taxon>
    </lineage>
</organism>
<evidence type="ECO:0000256" key="3">
    <source>
        <dbReference type="ARBA" id="ARBA00022741"/>
    </source>
</evidence>
<keyword evidence="2" id="KW-0813">Transport</keyword>
<dbReference type="EMBL" id="CADCTV010001128">
    <property type="protein sequence ID" value="CAA9381045.1"/>
    <property type="molecule type" value="Genomic_DNA"/>
</dbReference>
<name>A0A6J4N8U8_9BACT</name>
<dbReference type="InterPro" id="IPR027417">
    <property type="entry name" value="P-loop_NTPase"/>
</dbReference>
<dbReference type="SMART" id="SM00382">
    <property type="entry name" value="AAA"/>
    <property type="match status" value="1"/>
</dbReference>
<gene>
    <name evidence="7" type="ORF">AVDCRST_MAG89-5392</name>
</gene>
<dbReference type="Gene3D" id="3.40.50.300">
    <property type="entry name" value="P-loop containing nucleotide triphosphate hydrolases"/>
    <property type="match status" value="1"/>
</dbReference>
<dbReference type="SUPFAM" id="SSF52540">
    <property type="entry name" value="P-loop containing nucleoside triphosphate hydrolases"/>
    <property type="match status" value="1"/>
</dbReference>
<evidence type="ECO:0000256" key="4">
    <source>
        <dbReference type="ARBA" id="ARBA00022840"/>
    </source>
</evidence>
<accession>A0A6J4N8U8</accession>
<dbReference type="InterPro" id="IPR003593">
    <property type="entry name" value="AAA+_ATPase"/>
</dbReference>
<dbReference type="Pfam" id="PF00005">
    <property type="entry name" value="ABC_tran"/>
    <property type="match status" value="1"/>
</dbReference>
<dbReference type="InterPro" id="IPR003439">
    <property type="entry name" value="ABC_transporter-like_ATP-bd"/>
</dbReference>
<feature type="region of interest" description="Disordered" evidence="5">
    <location>
        <begin position="304"/>
        <end position="333"/>
    </location>
</feature>
<evidence type="ECO:0000256" key="5">
    <source>
        <dbReference type="SAM" id="MobiDB-lite"/>
    </source>
</evidence>
<dbReference type="PROSITE" id="PS50893">
    <property type="entry name" value="ABC_TRANSPORTER_2"/>
    <property type="match status" value="1"/>
</dbReference>
<keyword evidence="3" id="KW-0547">Nucleotide-binding</keyword>
<comment type="similarity">
    <text evidence="1">Belongs to the ABC transporter superfamily.</text>
</comment>
<dbReference type="CDD" id="cd03264">
    <property type="entry name" value="ABC_drug_resistance_like"/>
    <property type="match status" value="1"/>
</dbReference>
<dbReference type="PROSITE" id="PS00211">
    <property type="entry name" value="ABC_TRANSPORTER_1"/>
    <property type="match status" value="1"/>
</dbReference>
<evidence type="ECO:0000256" key="2">
    <source>
        <dbReference type="ARBA" id="ARBA00022448"/>
    </source>
</evidence>
<protein>
    <submittedName>
        <fullName evidence="7">ABC transporter, ATP-binding protein</fullName>
    </submittedName>
</protein>
<dbReference type="PANTHER" id="PTHR43335">
    <property type="entry name" value="ABC TRANSPORTER, ATP-BINDING PROTEIN"/>
    <property type="match status" value="1"/>
</dbReference>
<evidence type="ECO:0000256" key="1">
    <source>
        <dbReference type="ARBA" id="ARBA00005417"/>
    </source>
</evidence>
<proteinExistence type="inferred from homology"/>
<sequence length="333" mass="35982">MDLTIERLSKTYPNGVHALRDVSLTVPRGMFGLLGPNGAGKSTLMRILATLQEADSGQARLGEVDVLGDKEGVRRTLGYLPQEFGLYPRATAEELLGHFALLKGVTRAGERREVVKSLLEQTNLWEARGRRLAGFSGGMRQRFGIAVALIGNPRLIIVDEPTAGLDPAERVRFLNLLSELGEQAVVILSTHIVEDVSDLCQRMAVIQSGRILLEAEPTEAVRAIRGRVWSREVPRDELAAFEQAHPVISTTLVGGRTVVHVFADAPPDETFRPVEPDLKDVYFTLMRGLSLAPPAPVEVIVEPPVEVPDDAEVPSSAGGDGEPDVAPRDAGAA</sequence>
<feature type="domain" description="ABC transporter" evidence="6">
    <location>
        <begin position="3"/>
        <end position="233"/>
    </location>
</feature>
<dbReference type="GO" id="GO:0005524">
    <property type="term" value="F:ATP binding"/>
    <property type="evidence" value="ECO:0007669"/>
    <property type="project" value="UniProtKB-KW"/>
</dbReference>
<dbReference type="AlphaFoldDB" id="A0A6J4N8U8"/>
<dbReference type="GO" id="GO:0016887">
    <property type="term" value="F:ATP hydrolysis activity"/>
    <property type="evidence" value="ECO:0007669"/>
    <property type="project" value="InterPro"/>
</dbReference>
<evidence type="ECO:0000313" key="7">
    <source>
        <dbReference type="EMBL" id="CAA9381045.1"/>
    </source>
</evidence>
<evidence type="ECO:0000259" key="6">
    <source>
        <dbReference type="PROSITE" id="PS50893"/>
    </source>
</evidence>
<keyword evidence="4 7" id="KW-0067">ATP-binding</keyword>
<dbReference type="InterPro" id="IPR017871">
    <property type="entry name" value="ABC_transporter-like_CS"/>
</dbReference>
<dbReference type="PANTHER" id="PTHR43335:SF2">
    <property type="entry name" value="ABC TRANSPORTER, ATP-BINDING PROTEIN"/>
    <property type="match status" value="1"/>
</dbReference>
<reference evidence="7" key="1">
    <citation type="submission" date="2020-02" db="EMBL/GenBank/DDBJ databases">
        <authorList>
            <person name="Meier V. D."/>
        </authorList>
    </citation>
    <scope>NUCLEOTIDE SEQUENCE</scope>
    <source>
        <strain evidence="7">AVDCRST_MAG89</strain>
    </source>
</reference>